<comment type="caution">
    <text evidence="2">The sequence shown here is derived from an EMBL/GenBank/DDBJ whole genome shotgun (WGS) entry which is preliminary data.</text>
</comment>
<dbReference type="EMBL" id="JABBWE010000040">
    <property type="protein sequence ID" value="KAG1791857.1"/>
    <property type="molecule type" value="Genomic_DNA"/>
</dbReference>
<evidence type="ECO:0000313" key="2">
    <source>
        <dbReference type="EMBL" id="KAG1791857.1"/>
    </source>
</evidence>
<dbReference type="RefSeq" id="XP_041158595.1">
    <property type="nucleotide sequence ID" value="XM_041306856.1"/>
</dbReference>
<proteinExistence type="predicted"/>
<dbReference type="OrthoDB" id="2691062at2759"/>
<reference evidence="2" key="1">
    <citation type="journal article" date="2020" name="New Phytol.">
        <title>Comparative genomics reveals dynamic genome evolution in host specialist ectomycorrhizal fungi.</title>
        <authorList>
            <person name="Lofgren L.A."/>
            <person name="Nguyen N.H."/>
            <person name="Vilgalys R."/>
            <person name="Ruytinx J."/>
            <person name="Liao H.L."/>
            <person name="Branco S."/>
            <person name="Kuo A."/>
            <person name="LaButti K."/>
            <person name="Lipzen A."/>
            <person name="Andreopoulos W."/>
            <person name="Pangilinan J."/>
            <person name="Riley R."/>
            <person name="Hundley H."/>
            <person name="Na H."/>
            <person name="Barry K."/>
            <person name="Grigoriev I.V."/>
            <person name="Stajich J.E."/>
            <person name="Kennedy P.G."/>
        </authorList>
    </citation>
    <scope>NUCLEOTIDE SEQUENCE</scope>
    <source>
        <strain evidence="2">S12</strain>
    </source>
</reference>
<dbReference type="Proteomes" id="UP000719766">
    <property type="component" value="Unassembled WGS sequence"/>
</dbReference>
<organism evidence="2 3">
    <name type="scientific">Suillus plorans</name>
    <dbReference type="NCBI Taxonomy" id="116603"/>
    <lineage>
        <taxon>Eukaryota</taxon>
        <taxon>Fungi</taxon>
        <taxon>Dikarya</taxon>
        <taxon>Basidiomycota</taxon>
        <taxon>Agaricomycotina</taxon>
        <taxon>Agaricomycetes</taxon>
        <taxon>Agaricomycetidae</taxon>
        <taxon>Boletales</taxon>
        <taxon>Suillineae</taxon>
        <taxon>Suillaceae</taxon>
        <taxon>Suillus</taxon>
    </lineage>
</organism>
<evidence type="ECO:0000256" key="1">
    <source>
        <dbReference type="SAM" id="Coils"/>
    </source>
</evidence>
<keyword evidence="3" id="KW-1185">Reference proteome</keyword>
<keyword evidence="1" id="KW-0175">Coiled coil</keyword>
<evidence type="ECO:0000313" key="3">
    <source>
        <dbReference type="Proteomes" id="UP000719766"/>
    </source>
</evidence>
<sequence length="127" mass="14514">MSNIEIMTRLNTFHEEMMGEINQLKASFAQQDKKIQSLDERIQSQDRKIQSLDKKIRGLEDSTAKLSASSKEMAATLQRHSKVLHALHRRAVLDDAHARLCSHYGYNIQFRPGSQEAGECGEWDSLE</sequence>
<dbReference type="AlphaFoldDB" id="A0A9P7DFY4"/>
<dbReference type="GeneID" id="64600620"/>
<dbReference type="Gene3D" id="1.10.287.1490">
    <property type="match status" value="1"/>
</dbReference>
<feature type="coiled-coil region" evidence="1">
    <location>
        <begin position="21"/>
        <end position="62"/>
    </location>
</feature>
<name>A0A9P7DFY4_9AGAM</name>
<protein>
    <submittedName>
        <fullName evidence="2">Uncharacterized protein</fullName>
    </submittedName>
</protein>
<accession>A0A9P7DFY4</accession>
<gene>
    <name evidence="2" type="ORF">HD556DRAFT_1444933</name>
</gene>